<evidence type="ECO:0000313" key="1">
    <source>
        <dbReference type="EMBL" id="MBJ6125385.1"/>
    </source>
</evidence>
<reference evidence="2" key="1">
    <citation type="submission" date="2020-12" db="EMBL/GenBank/DDBJ databases">
        <title>Hymenobacter sp.</title>
        <authorList>
            <person name="Kim M.K."/>
        </authorList>
    </citation>
    <scope>NUCLEOTIDE SEQUENCE [LARGE SCALE GENOMIC DNA]</scope>
    <source>
        <strain evidence="2">BT325</strain>
    </source>
</reference>
<dbReference type="EMBL" id="JAELXT010000006">
    <property type="protein sequence ID" value="MBJ6125385.1"/>
    <property type="molecule type" value="Genomic_DNA"/>
</dbReference>
<keyword evidence="2" id="KW-1185">Reference proteome</keyword>
<protein>
    <submittedName>
        <fullName evidence="1">Uncharacterized protein</fullName>
    </submittedName>
</protein>
<name>A0ABS0Y053_9HYPH</name>
<comment type="caution">
    <text evidence="1">The sequence shown here is derived from an EMBL/GenBank/DDBJ whole genome shotgun (WGS) entry which is preliminary data.</text>
</comment>
<sequence>MSKLRTMVDLNGMVFAVRRDGNWEVVFVDGKEIGVAFERVYWQHAVVAPRGRMGWLTRKADCFGGYHVVGAWNEIGARTLKEAVEDLAYKYRRNPKAPGPHVIAPLST</sequence>
<accession>A0ABS0Y053</accession>
<proteinExistence type="predicted"/>
<organism evidence="1 2">
    <name type="scientific">Microvirga splendida</name>
    <dbReference type="NCBI Taxonomy" id="2795727"/>
    <lineage>
        <taxon>Bacteria</taxon>
        <taxon>Pseudomonadati</taxon>
        <taxon>Pseudomonadota</taxon>
        <taxon>Alphaproteobacteria</taxon>
        <taxon>Hyphomicrobiales</taxon>
        <taxon>Methylobacteriaceae</taxon>
        <taxon>Microvirga</taxon>
    </lineage>
</organism>
<dbReference type="Proteomes" id="UP000620670">
    <property type="component" value="Unassembled WGS sequence"/>
</dbReference>
<dbReference type="RefSeq" id="WP_199048200.1">
    <property type="nucleotide sequence ID" value="NZ_JAELXT010000006.1"/>
</dbReference>
<gene>
    <name evidence="1" type="ORF">JAO75_08165</name>
</gene>
<evidence type="ECO:0000313" key="2">
    <source>
        <dbReference type="Proteomes" id="UP000620670"/>
    </source>
</evidence>